<gene>
    <name evidence="1" type="ORF">LTR84_011314</name>
</gene>
<dbReference type="EMBL" id="JAVRRD010000053">
    <property type="protein sequence ID" value="KAK5044364.1"/>
    <property type="molecule type" value="Genomic_DNA"/>
</dbReference>
<name>A0AAV9MRZ0_9EURO</name>
<dbReference type="GeneID" id="89979468"/>
<comment type="caution">
    <text evidence="1">The sequence shown here is derived from an EMBL/GenBank/DDBJ whole genome shotgun (WGS) entry which is preliminary data.</text>
</comment>
<keyword evidence="2" id="KW-1185">Reference proteome</keyword>
<evidence type="ECO:0000313" key="2">
    <source>
        <dbReference type="Proteomes" id="UP001358417"/>
    </source>
</evidence>
<accession>A0AAV9MRZ0</accession>
<sequence length="94" mass="10496">MCHVLTRGGTTAAHVFYFVVPNDDVVVNTLLKESSVLRKAGVKKWFEGGDAPTSKERVNNRVKVTRQKALFQDGDDKLIKVEQKIDTVTATCFK</sequence>
<organism evidence="1 2">
    <name type="scientific">Exophiala bonariae</name>
    <dbReference type="NCBI Taxonomy" id="1690606"/>
    <lineage>
        <taxon>Eukaryota</taxon>
        <taxon>Fungi</taxon>
        <taxon>Dikarya</taxon>
        <taxon>Ascomycota</taxon>
        <taxon>Pezizomycotina</taxon>
        <taxon>Eurotiomycetes</taxon>
        <taxon>Chaetothyriomycetidae</taxon>
        <taxon>Chaetothyriales</taxon>
        <taxon>Herpotrichiellaceae</taxon>
        <taxon>Exophiala</taxon>
    </lineage>
</organism>
<protein>
    <submittedName>
        <fullName evidence="1">Uncharacterized protein</fullName>
    </submittedName>
</protein>
<reference evidence="1 2" key="1">
    <citation type="submission" date="2023-08" db="EMBL/GenBank/DDBJ databases">
        <title>Black Yeasts Isolated from many extreme environments.</title>
        <authorList>
            <person name="Coleine C."/>
            <person name="Stajich J.E."/>
            <person name="Selbmann L."/>
        </authorList>
    </citation>
    <scope>NUCLEOTIDE SEQUENCE [LARGE SCALE GENOMIC DNA]</scope>
    <source>
        <strain evidence="1 2">CCFEE 5792</strain>
    </source>
</reference>
<dbReference type="AlphaFoldDB" id="A0AAV9MRZ0"/>
<evidence type="ECO:0000313" key="1">
    <source>
        <dbReference type="EMBL" id="KAK5044364.1"/>
    </source>
</evidence>
<proteinExistence type="predicted"/>
<dbReference type="RefSeq" id="XP_064700033.1">
    <property type="nucleotide sequence ID" value="XM_064854847.1"/>
</dbReference>
<dbReference type="Proteomes" id="UP001358417">
    <property type="component" value="Unassembled WGS sequence"/>
</dbReference>